<evidence type="ECO:0000313" key="10">
    <source>
        <dbReference type="EMBL" id="PZX56366.1"/>
    </source>
</evidence>
<evidence type="ECO:0000256" key="3">
    <source>
        <dbReference type="ARBA" id="ARBA00022448"/>
    </source>
</evidence>
<comment type="similarity">
    <text evidence="2">Belongs to the ABC transporter superfamily.</text>
</comment>
<organism evidence="10 11">
    <name type="scientific">Cereibacter changlensis</name>
    <dbReference type="NCBI Taxonomy" id="402884"/>
    <lineage>
        <taxon>Bacteria</taxon>
        <taxon>Pseudomonadati</taxon>
        <taxon>Pseudomonadota</taxon>
        <taxon>Alphaproteobacteria</taxon>
        <taxon>Rhodobacterales</taxon>
        <taxon>Paracoccaceae</taxon>
        <taxon>Cereibacter</taxon>
    </lineage>
</organism>
<dbReference type="SUPFAM" id="SSF52540">
    <property type="entry name" value="P-loop containing nucleoside triphosphate hydrolases"/>
    <property type="match status" value="1"/>
</dbReference>
<comment type="subcellular location">
    <subcellularLocation>
        <location evidence="1">Cell inner membrane</location>
        <topology evidence="1">Peripheral membrane protein</topology>
    </subcellularLocation>
</comment>
<dbReference type="PANTHER" id="PTHR43297:SF2">
    <property type="entry name" value="DIPEPTIDE TRANSPORT ATP-BINDING PROTEIN DPPD"/>
    <property type="match status" value="1"/>
</dbReference>
<dbReference type="Pfam" id="PF00005">
    <property type="entry name" value="ABC_tran"/>
    <property type="match status" value="1"/>
</dbReference>
<dbReference type="InterPro" id="IPR003593">
    <property type="entry name" value="AAA+_ATPase"/>
</dbReference>
<dbReference type="GO" id="GO:0016887">
    <property type="term" value="F:ATP hydrolysis activity"/>
    <property type="evidence" value="ECO:0007669"/>
    <property type="project" value="InterPro"/>
</dbReference>
<evidence type="ECO:0000256" key="2">
    <source>
        <dbReference type="ARBA" id="ARBA00005417"/>
    </source>
</evidence>
<evidence type="ECO:0000256" key="6">
    <source>
        <dbReference type="ARBA" id="ARBA00022840"/>
    </source>
</evidence>
<evidence type="ECO:0000256" key="7">
    <source>
        <dbReference type="ARBA" id="ARBA00023136"/>
    </source>
</evidence>
<evidence type="ECO:0000313" key="11">
    <source>
        <dbReference type="Proteomes" id="UP000249538"/>
    </source>
</evidence>
<evidence type="ECO:0000256" key="8">
    <source>
        <dbReference type="SAM" id="MobiDB-lite"/>
    </source>
</evidence>
<reference evidence="10 11" key="1">
    <citation type="submission" date="2018-06" db="EMBL/GenBank/DDBJ databases">
        <title>Genomic Encyclopedia of Archaeal and Bacterial Type Strains, Phase II (KMG-II): from individual species to whole genera.</title>
        <authorList>
            <person name="Goeker M."/>
        </authorList>
    </citation>
    <scope>NUCLEOTIDE SEQUENCE [LARGE SCALE GENOMIC DNA]</scope>
    <source>
        <strain evidence="10 11">DSM 18774</strain>
    </source>
</reference>
<feature type="compositionally biased region" description="Basic residues" evidence="8">
    <location>
        <begin position="262"/>
        <end position="275"/>
    </location>
</feature>
<evidence type="ECO:0000256" key="1">
    <source>
        <dbReference type="ARBA" id="ARBA00004417"/>
    </source>
</evidence>
<evidence type="ECO:0000256" key="4">
    <source>
        <dbReference type="ARBA" id="ARBA00022475"/>
    </source>
</evidence>
<gene>
    <name evidence="10" type="ORF">LX76_01395</name>
</gene>
<dbReference type="CDD" id="cd03257">
    <property type="entry name" value="ABC_NikE_OppD_transporters"/>
    <property type="match status" value="1"/>
</dbReference>
<keyword evidence="6 10" id="KW-0067">ATP-binding</keyword>
<keyword evidence="5" id="KW-0547">Nucleotide-binding</keyword>
<dbReference type="GO" id="GO:0005524">
    <property type="term" value="F:ATP binding"/>
    <property type="evidence" value="ECO:0007669"/>
    <property type="project" value="UniProtKB-KW"/>
</dbReference>
<dbReference type="SMART" id="SM00382">
    <property type="entry name" value="AAA"/>
    <property type="match status" value="1"/>
</dbReference>
<evidence type="ECO:0000256" key="5">
    <source>
        <dbReference type="ARBA" id="ARBA00022741"/>
    </source>
</evidence>
<dbReference type="Gene3D" id="3.40.50.300">
    <property type="entry name" value="P-loop containing nucleotide triphosphate hydrolases"/>
    <property type="match status" value="1"/>
</dbReference>
<dbReference type="RefSeq" id="WP_245941364.1">
    <property type="nucleotide sequence ID" value="NZ_QKZS01000003.1"/>
</dbReference>
<keyword evidence="7" id="KW-0472">Membrane</keyword>
<dbReference type="InterPro" id="IPR003439">
    <property type="entry name" value="ABC_transporter-like_ATP-bd"/>
</dbReference>
<sequence length="301" mass="32342">MNRLLNVRDLSVEFHTASGTVHAVKRISFHLERGETLAILGESGSGKSVSSSAIMDLIDMPPGRITSGEIWFDGQDLLKLPAAARRDINGRRIAMIFQDPLSHLNSVYTVGWQIEEALTVHGADRGAARTEALRRVGLVGIPNPEASLKKYPHEFSGSQRQRLMIAMAMAPALRPDLLIADEPTTALELTVQAEVLALLKELQLETGMGVLIITHDLGVVAEIADRVVVTNGGEGGDRRDPRGLPQPAAPLNRPADRGCARQGRHASRGPARRTRPLGAPGAQGLRKFRGGGGRVLRPDAG</sequence>
<accession>A0A2W7RB34</accession>
<comment type="caution">
    <text evidence="10">The sequence shown here is derived from an EMBL/GenBank/DDBJ whole genome shotgun (WGS) entry which is preliminary data.</text>
</comment>
<keyword evidence="4" id="KW-1003">Cell membrane</keyword>
<dbReference type="EMBL" id="QKZS01000003">
    <property type="protein sequence ID" value="PZX56366.1"/>
    <property type="molecule type" value="Genomic_DNA"/>
</dbReference>
<name>A0A2W7RB34_9RHOB</name>
<dbReference type="InterPro" id="IPR050388">
    <property type="entry name" value="ABC_Ni/Peptide_Import"/>
</dbReference>
<dbReference type="Proteomes" id="UP000249538">
    <property type="component" value="Unassembled WGS sequence"/>
</dbReference>
<dbReference type="PROSITE" id="PS50893">
    <property type="entry name" value="ABC_TRANSPORTER_2"/>
    <property type="match status" value="1"/>
</dbReference>
<dbReference type="AlphaFoldDB" id="A0A2W7RB34"/>
<dbReference type="PANTHER" id="PTHR43297">
    <property type="entry name" value="OLIGOPEPTIDE TRANSPORT ATP-BINDING PROTEIN APPD"/>
    <property type="match status" value="1"/>
</dbReference>
<dbReference type="GO" id="GO:0005886">
    <property type="term" value="C:plasma membrane"/>
    <property type="evidence" value="ECO:0007669"/>
    <property type="project" value="UniProtKB-SubCell"/>
</dbReference>
<feature type="region of interest" description="Disordered" evidence="8">
    <location>
        <begin position="231"/>
        <end position="301"/>
    </location>
</feature>
<evidence type="ECO:0000259" key="9">
    <source>
        <dbReference type="PROSITE" id="PS50893"/>
    </source>
</evidence>
<proteinExistence type="inferred from homology"/>
<keyword evidence="3" id="KW-0813">Transport</keyword>
<feature type="domain" description="ABC transporter" evidence="9">
    <location>
        <begin position="7"/>
        <end position="257"/>
    </location>
</feature>
<dbReference type="InterPro" id="IPR027417">
    <property type="entry name" value="P-loop_NTPase"/>
</dbReference>
<protein>
    <submittedName>
        <fullName evidence="10">Peptide/nickel transport system ATP-binding protein</fullName>
    </submittedName>
</protein>